<keyword evidence="2 5" id="KW-0067">ATP-binding</keyword>
<dbReference type="EMBL" id="BAABCN010000004">
    <property type="protein sequence ID" value="GAA3877298.1"/>
    <property type="molecule type" value="Genomic_DNA"/>
</dbReference>
<evidence type="ECO:0000313" key="5">
    <source>
        <dbReference type="EMBL" id="GAA3877298.1"/>
    </source>
</evidence>
<evidence type="ECO:0000313" key="6">
    <source>
        <dbReference type="Proteomes" id="UP001501803"/>
    </source>
</evidence>
<dbReference type="SMART" id="SM00382">
    <property type="entry name" value="AAA"/>
    <property type="match status" value="1"/>
</dbReference>
<dbReference type="PANTHER" id="PTHR42794:SF2">
    <property type="entry name" value="ABC TRANSPORTER ATP-BINDING PROTEIN"/>
    <property type="match status" value="1"/>
</dbReference>
<feature type="region of interest" description="Disordered" evidence="3">
    <location>
        <begin position="1"/>
        <end position="41"/>
    </location>
</feature>
<evidence type="ECO:0000256" key="3">
    <source>
        <dbReference type="SAM" id="MobiDB-lite"/>
    </source>
</evidence>
<evidence type="ECO:0000256" key="2">
    <source>
        <dbReference type="ARBA" id="ARBA00022840"/>
    </source>
</evidence>
<feature type="compositionally biased region" description="Basic and acidic residues" evidence="3">
    <location>
        <begin position="1"/>
        <end position="37"/>
    </location>
</feature>
<feature type="domain" description="ABC transporter" evidence="4">
    <location>
        <begin position="40"/>
        <end position="275"/>
    </location>
</feature>
<sequence length="309" mass="32469">MTRPRSEAHSDVHGSDAHGSEAHGPRDPRDSVPRLDAPRLQAHRITRTVDGRALIDGVDCTAPAGTLTALVGPNGAGKSTLLRILAGIDRPDQGSVTQAGTDLFRMPRRERARRIALVEQDASTELALSVTAVVALGRTPHHSLWSHDSALDASIVNSALDRVGMSEYAEREITSLSGGERQRVQLARALAQEPELLILDEPTNHLDIQAQLATLELLGGLATHGMAVLAALHDLGLAAASSDRVIVLSAGRVVAAGETRAVLTAELIREVFNVDAVLIENPLTGRPMLASATLGSVRAAVAISCPASS</sequence>
<dbReference type="InterPro" id="IPR027417">
    <property type="entry name" value="P-loop_NTPase"/>
</dbReference>
<dbReference type="PROSITE" id="PS00211">
    <property type="entry name" value="ABC_TRANSPORTER_1"/>
    <property type="match status" value="1"/>
</dbReference>
<reference evidence="6" key="1">
    <citation type="journal article" date="2019" name="Int. J. Syst. Evol. Microbiol.">
        <title>The Global Catalogue of Microorganisms (GCM) 10K type strain sequencing project: providing services to taxonomists for standard genome sequencing and annotation.</title>
        <authorList>
            <consortium name="The Broad Institute Genomics Platform"/>
            <consortium name="The Broad Institute Genome Sequencing Center for Infectious Disease"/>
            <person name="Wu L."/>
            <person name="Ma J."/>
        </authorList>
    </citation>
    <scope>NUCLEOTIDE SEQUENCE [LARGE SCALE GENOMIC DNA]</scope>
    <source>
        <strain evidence="6">JCM 17021</strain>
    </source>
</reference>
<protein>
    <submittedName>
        <fullName evidence="5">ABC transporter ATP-binding protein</fullName>
    </submittedName>
</protein>
<dbReference type="PROSITE" id="PS50893">
    <property type="entry name" value="ABC_TRANSPORTER_2"/>
    <property type="match status" value="1"/>
</dbReference>
<proteinExistence type="predicted"/>
<comment type="caution">
    <text evidence="5">The sequence shown here is derived from an EMBL/GenBank/DDBJ whole genome shotgun (WGS) entry which is preliminary data.</text>
</comment>
<keyword evidence="6" id="KW-1185">Reference proteome</keyword>
<dbReference type="InterPro" id="IPR017871">
    <property type="entry name" value="ABC_transporter-like_CS"/>
</dbReference>
<dbReference type="Proteomes" id="UP001501803">
    <property type="component" value="Unassembled WGS sequence"/>
</dbReference>
<dbReference type="RefSeq" id="WP_345065625.1">
    <property type="nucleotide sequence ID" value="NZ_BAABCN010000004.1"/>
</dbReference>
<dbReference type="InterPro" id="IPR003593">
    <property type="entry name" value="AAA+_ATPase"/>
</dbReference>
<gene>
    <name evidence="5" type="ORF">GCM10022381_19780</name>
</gene>
<dbReference type="SUPFAM" id="SSF52540">
    <property type="entry name" value="P-loop containing nucleoside triphosphate hydrolases"/>
    <property type="match status" value="1"/>
</dbReference>
<name>A0ABP7KHA1_9MICO</name>
<dbReference type="PANTHER" id="PTHR42794">
    <property type="entry name" value="HEMIN IMPORT ATP-BINDING PROTEIN HMUV"/>
    <property type="match status" value="1"/>
</dbReference>
<accession>A0ABP7KHA1</accession>
<evidence type="ECO:0000256" key="1">
    <source>
        <dbReference type="ARBA" id="ARBA00022741"/>
    </source>
</evidence>
<keyword evidence="1" id="KW-0547">Nucleotide-binding</keyword>
<evidence type="ECO:0000259" key="4">
    <source>
        <dbReference type="PROSITE" id="PS50893"/>
    </source>
</evidence>
<organism evidence="5 6">
    <name type="scientific">Leifsonia kafniensis</name>
    <dbReference type="NCBI Taxonomy" id="475957"/>
    <lineage>
        <taxon>Bacteria</taxon>
        <taxon>Bacillati</taxon>
        <taxon>Actinomycetota</taxon>
        <taxon>Actinomycetes</taxon>
        <taxon>Micrococcales</taxon>
        <taxon>Microbacteriaceae</taxon>
        <taxon>Leifsonia</taxon>
    </lineage>
</organism>
<dbReference type="Pfam" id="PF00005">
    <property type="entry name" value="ABC_tran"/>
    <property type="match status" value="1"/>
</dbReference>
<dbReference type="InterPro" id="IPR003439">
    <property type="entry name" value="ABC_transporter-like_ATP-bd"/>
</dbReference>
<dbReference type="Gene3D" id="3.40.50.300">
    <property type="entry name" value="P-loop containing nucleotide triphosphate hydrolases"/>
    <property type="match status" value="1"/>
</dbReference>
<dbReference type="GO" id="GO:0005524">
    <property type="term" value="F:ATP binding"/>
    <property type="evidence" value="ECO:0007669"/>
    <property type="project" value="UniProtKB-KW"/>
</dbReference>